<evidence type="ECO:0000256" key="1">
    <source>
        <dbReference type="SAM" id="MobiDB-lite"/>
    </source>
</evidence>
<feature type="compositionally biased region" description="Basic and acidic residues" evidence="1">
    <location>
        <begin position="98"/>
        <end position="119"/>
    </location>
</feature>
<evidence type="ECO:0000313" key="2">
    <source>
        <dbReference type="EMBL" id="OIK02759.1"/>
    </source>
</evidence>
<feature type="compositionally biased region" description="Polar residues" evidence="1">
    <location>
        <begin position="46"/>
        <end position="55"/>
    </location>
</feature>
<dbReference type="EMBL" id="MLYO01000040">
    <property type="protein sequence ID" value="OIK02759.1"/>
    <property type="molecule type" value="Genomic_DNA"/>
</dbReference>
<sequence>MVAARVPRGGETEILVHHRAQCVIEAAARSVSAALPLKYAEIVTPASRSARTTQALPAVRPKGDGRLAEGAGHTCAGVAPDDVEAGDAGRELGGAVVRDPHHVGAERAAERGAQPERAGDLGTQEVPEGGTAAAGRDLPEQ</sequence>
<keyword evidence="3" id="KW-1185">Reference proteome</keyword>
<name>A0A1S2Q9C6_9ACTN</name>
<organism evidence="2 3">
    <name type="scientific">Streptomyces monashensis</name>
    <dbReference type="NCBI Taxonomy" id="1678012"/>
    <lineage>
        <taxon>Bacteria</taxon>
        <taxon>Bacillati</taxon>
        <taxon>Actinomycetota</taxon>
        <taxon>Actinomycetes</taxon>
        <taxon>Kitasatosporales</taxon>
        <taxon>Streptomycetaceae</taxon>
        <taxon>Streptomyces</taxon>
    </lineage>
</organism>
<protein>
    <submittedName>
        <fullName evidence="2">Uncharacterized protein</fullName>
    </submittedName>
</protein>
<evidence type="ECO:0000313" key="3">
    <source>
        <dbReference type="Proteomes" id="UP000179642"/>
    </source>
</evidence>
<gene>
    <name evidence="2" type="ORF">BIV23_24390</name>
</gene>
<feature type="region of interest" description="Disordered" evidence="1">
    <location>
        <begin position="85"/>
        <end position="141"/>
    </location>
</feature>
<proteinExistence type="predicted"/>
<accession>A0A1S2Q9C6</accession>
<dbReference type="Proteomes" id="UP000179642">
    <property type="component" value="Unassembled WGS sequence"/>
</dbReference>
<reference evidence="2 3" key="1">
    <citation type="submission" date="2016-10" db="EMBL/GenBank/DDBJ databases">
        <title>Genome sequence of Streptomyces sp. MUSC 1.</title>
        <authorList>
            <person name="Lee L.-H."/>
            <person name="Ser H.-L."/>
            <person name="Law J.W.-F."/>
        </authorList>
    </citation>
    <scope>NUCLEOTIDE SEQUENCE [LARGE SCALE GENOMIC DNA]</scope>
    <source>
        <strain evidence="2 3">MUSC 1</strain>
    </source>
</reference>
<dbReference type="AlphaFoldDB" id="A0A1S2Q9C6"/>
<comment type="caution">
    <text evidence="2">The sequence shown here is derived from an EMBL/GenBank/DDBJ whole genome shotgun (WGS) entry which is preliminary data.</text>
</comment>
<feature type="region of interest" description="Disordered" evidence="1">
    <location>
        <begin position="46"/>
        <end position="72"/>
    </location>
</feature>